<dbReference type="SUPFAM" id="SSF51182">
    <property type="entry name" value="RmlC-like cupins"/>
    <property type="match status" value="1"/>
</dbReference>
<evidence type="ECO:0000313" key="4">
    <source>
        <dbReference type="Proteomes" id="UP001595710"/>
    </source>
</evidence>
<gene>
    <name evidence="3" type="ORF">ACFOND_10070</name>
</gene>
<accession>A0ABV7WT29</accession>
<dbReference type="Gene3D" id="3.40.50.720">
    <property type="entry name" value="NAD(P)-binding Rossmann-like Domain"/>
    <property type="match status" value="1"/>
</dbReference>
<dbReference type="RefSeq" id="WP_290281707.1">
    <property type="nucleotide sequence ID" value="NZ_JAUFQI010000001.1"/>
</dbReference>
<keyword evidence="4" id="KW-1185">Reference proteome</keyword>
<sequence length="376" mass="41786">MKVLITGANGFVGKNLQLHLSERVDVEVSCYTREHDISDLENLISDVDVVFHLAGINRPENPAEFKQGNTDLTEALCLALQNAGKSIPIIYSSSIQAAVENPYGDSKRGAENILLDHADKSGSPVFIFRLANVFGKWARPNYNSVVATFCHNISQGLPIQVNDPAAKINLVYIDDVISSFLQVMDGQIAGTNIGSNFVEVVQKYQITVGELAAQIQSFKESRDTLITENVGSGLVRALYSTYVSYLKPKQFSYQVPKYGDERGVFVEMLKTKEAGQFSFFTAHPGITRGGHYHHSKTEKFLVIKGKACFRFRHMFTGEFYELHTDGGQPEIVETVTGWTHDITNVGDDEMVVMLWANEIFDRENPDTYAKPVGTEA</sequence>
<dbReference type="Gene3D" id="2.60.120.10">
    <property type="entry name" value="Jelly Rolls"/>
    <property type="match status" value="1"/>
</dbReference>
<dbReference type="Pfam" id="PF14667">
    <property type="entry name" value="Polysacc_synt_C"/>
    <property type="match status" value="1"/>
</dbReference>
<dbReference type="EMBL" id="JBHRYN010000012">
    <property type="protein sequence ID" value="MFC3701986.1"/>
    <property type="molecule type" value="Genomic_DNA"/>
</dbReference>
<feature type="domain" description="NAD-dependent epimerase/dehydratase" evidence="1">
    <location>
        <begin position="3"/>
        <end position="186"/>
    </location>
</feature>
<dbReference type="SUPFAM" id="SSF51735">
    <property type="entry name" value="NAD(P)-binding Rossmann-fold domains"/>
    <property type="match status" value="1"/>
</dbReference>
<name>A0ABV7WT29_9GAMM</name>
<comment type="caution">
    <text evidence="3">The sequence shown here is derived from an EMBL/GenBank/DDBJ whole genome shotgun (WGS) entry which is preliminary data.</text>
</comment>
<dbReference type="InterPro" id="IPR036291">
    <property type="entry name" value="NAD(P)-bd_dom_sf"/>
</dbReference>
<dbReference type="CDD" id="cd07007">
    <property type="entry name" value="cupin_CapF-like_C"/>
    <property type="match status" value="1"/>
</dbReference>
<dbReference type="InterPro" id="IPR014710">
    <property type="entry name" value="RmlC-like_jellyroll"/>
</dbReference>
<dbReference type="NCBIfam" id="NF047837">
    <property type="entry name" value="UDPAcbARedWbcJ"/>
    <property type="match status" value="1"/>
</dbReference>
<dbReference type="InterPro" id="IPR029303">
    <property type="entry name" value="CapF_C"/>
</dbReference>
<protein>
    <submittedName>
        <fullName evidence="3">NAD-dependent epimerase/dehydratase family protein</fullName>
    </submittedName>
</protein>
<dbReference type="Pfam" id="PF01370">
    <property type="entry name" value="Epimerase"/>
    <property type="match status" value="1"/>
</dbReference>
<evidence type="ECO:0000259" key="1">
    <source>
        <dbReference type="Pfam" id="PF01370"/>
    </source>
</evidence>
<proteinExistence type="predicted"/>
<evidence type="ECO:0000259" key="2">
    <source>
        <dbReference type="Pfam" id="PF14667"/>
    </source>
</evidence>
<organism evidence="3 4">
    <name type="scientific">Reinekea marina</name>
    <dbReference type="NCBI Taxonomy" id="1310421"/>
    <lineage>
        <taxon>Bacteria</taxon>
        <taxon>Pseudomonadati</taxon>
        <taxon>Pseudomonadota</taxon>
        <taxon>Gammaproteobacteria</taxon>
        <taxon>Oceanospirillales</taxon>
        <taxon>Saccharospirillaceae</taxon>
        <taxon>Reinekea</taxon>
    </lineage>
</organism>
<reference evidence="4" key="1">
    <citation type="journal article" date="2019" name="Int. J. Syst. Evol. Microbiol.">
        <title>The Global Catalogue of Microorganisms (GCM) 10K type strain sequencing project: providing services to taxonomists for standard genome sequencing and annotation.</title>
        <authorList>
            <consortium name="The Broad Institute Genomics Platform"/>
            <consortium name="The Broad Institute Genome Sequencing Center for Infectious Disease"/>
            <person name="Wu L."/>
            <person name="Ma J."/>
        </authorList>
    </citation>
    <scope>NUCLEOTIDE SEQUENCE [LARGE SCALE GENOMIC DNA]</scope>
    <source>
        <strain evidence="4">CECT 8288</strain>
    </source>
</reference>
<dbReference type="InterPro" id="IPR050177">
    <property type="entry name" value="Lipid_A_modif_metabolic_enz"/>
</dbReference>
<dbReference type="PANTHER" id="PTHR43245:SF55">
    <property type="entry name" value="NAD(P)-BINDING DOMAIN-CONTAINING PROTEIN"/>
    <property type="match status" value="1"/>
</dbReference>
<evidence type="ECO:0000313" key="3">
    <source>
        <dbReference type="EMBL" id="MFC3701986.1"/>
    </source>
</evidence>
<dbReference type="Proteomes" id="UP001595710">
    <property type="component" value="Unassembled WGS sequence"/>
</dbReference>
<feature type="domain" description="Capsular polysaccharide assembling protein CapF C-terminal" evidence="2">
    <location>
        <begin position="259"/>
        <end position="368"/>
    </location>
</feature>
<dbReference type="InterPro" id="IPR001509">
    <property type="entry name" value="Epimerase_deHydtase"/>
</dbReference>
<dbReference type="PANTHER" id="PTHR43245">
    <property type="entry name" value="BIFUNCTIONAL POLYMYXIN RESISTANCE PROTEIN ARNA"/>
    <property type="match status" value="1"/>
</dbReference>
<dbReference type="InterPro" id="IPR011051">
    <property type="entry name" value="RmlC_Cupin_sf"/>
</dbReference>